<feature type="binding site" evidence="17">
    <location>
        <position position="521"/>
    </location>
    <ligand>
        <name>Mg(2+)</name>
        <dbReference type="ChEBI" id="CHEBI:18420"/>
    </ligand>
</feature>
<feature type="binding site" evidence="16">
    <location>
        <position position="413"/>
    </location>
    <ligand>
        <name>ATP</name>
        <dbReference type="ChEBI" id="CHEBI:30616"/>
    </ligand>
</feature>
<evidence type="ECO:0000256" key="16">
    <source>
        <dbReference type="PIRSR" id="PIRSR606539-2"/>
    </source>
</evidence>
<evidence type="ECO:0000256" key="15">
    <source>
        <dbReference type="PIRSR" id="PIRSR606539-1"/>
    </source>
</evidence>
<dbReference type="SUPFAM" id="SSF56784">
    <property type="entry name" value="HAD-like"/>
    <property type="match status" value="1"/>
</dbReference>
<keyword evidence="6 17" id="KW-0479">Metal-binding</keyword>
<feature type="active site" description="4-aspartylphosphate intermediate" evidence="15">
    <location>
        <position position="152"/>
    </location>
</feature>
<dbReference type="PROSITE" id="PS00154">
    <property type="entry name" value="ATPASE_E1_E2"/>
    <property type="match status" value="1"/>
</dbReference>
<feature type="transmembrane region" description="Helical" evidence="18">
    <location>
        <begin position="809"/>
        <end position="828"/>
    </location>
</feature>
<gene>
    <name evidence="20" type="ORF">Ciccas_001840</name>
</gene>
<feature type="binding site" evidence="16">
    <location>
        <position position="280"/>
    </location>
    <ligand>
        <name>ATP</name>
        <dbReference type="ChEBI" id="CHEBI:30616"/>
    </ligand>
</feature>
<sequence>MLELIAMQGECPLGVEHTMWANTVLAAGSAIGLVVYTGSETRAVMNSSKPRSKLARLDRELSNINKLLIACVVVLAFVMVALKGFVGPWFLYYWRFFLLFSYIIPLALRVNMDLAKIVYALLIGRDDALKGAVVRNSTIPEDLGRIAFLMSDKTGTLTQNEMVFRKLHLGTVSYTHESLSEIRGFLQQQQEPSTQAGQQVKKSAADKVYDAVLALALCHNVTPMEGEEGGYQASSPDEVALVNWTASVGMRLVARDRESMTLRLEGGQERHFDILQDFPFTSESKRMGIVVQERETGLITFYVKGADSTIAQMVKHTPWLDDEVGNLAREGLRTLVVASKPLTSDQWKQFAQQLHQAKMATVDRQLKVDAALAALHKDLDTLCLTGVEDKLQEDVRLSLETLRNAGVRVWMLTGDKLETAQCIAKSSRLVSKTQELYTFHGVSTRNEALYELNAFRRRNQAALVITGASLMVCVEYHEAEFMDLVQHCPAVVVCRCTPTQKSHVVRLMRRYTGKIVAAIGDGGNDVGMIQAADVGLGLEGKEGKQASLASDYSLVQFRQVTRLLLVHGRDCYKNSCALSQFVMHRGIVISVMQARPDPDQINVRVFGVARPSLGPGGPAKVSLHRILSLQSRITEPQLSSTFGKPVAGAVFSAVYFFVAIQLFPGLLMVGYATIFTMFPVFSLVLDKDVSPDVAMRFPELYKDMAKGRELCFKTFFVWALISTYQGVVIMYGALILFEDEFIHLLAITFTSLVLTELLMVALTVRTWHWLMVVAELLSLVIYIVALAVLKEYFDPSFLQTGTFMWKTAAITAVSCIPLIVLKIVRLWLTPSVYSRLQH</sequence>
<evidence type="ECO:0000256" key="11">
    <source>
        <dbReference type="ARBA" id="ARBA00022989"/>
    </source>
</evidence>
<dbReference type="GO" id="GO:0005737">
    <property type="term" value="C:cytoplasm"/>
    <property type="evidence" value="ECO:0007669"/>
    <property type="project" value="UniProtKB-ARBA"/>
</dbReference>
<dbReference type="PANTHER" id="PTHR24092">
    <property type="entry name" value="PROBABLE PHOSPHOLIPID-TRANSPORTING ATPASE"/>
    <property type="match status" value="1"/>
</dbReference>
<feature type="transmembrane region" description="Helical" evidence="18">
    <location>
        <begin position="769"/>
        <end position="789"/>
    </location>
</feature>
<keyword evidence="21" id="KW-1185">Reference proteome</keyword>
<dbReference type="SFLD" id="SFLDF00027">
    <property type="entry name" value="p-type_atpase"/>
    <property type="match status" value="1"/>
</dbReference>
<dbReference type="Pfam" id="PF13246">
    <property type="entry name" value="Cation_ATPase"/>
    <property type="match status" value="1"/>
</dbReference>
<feature type="transmembrane region" description="Helical" evidence="18">
    <location>
        <begin position="710"/>
        <end position="735"/>
    </location>
</feature>
<feature type="binding site" evidence="16">
    <location>
        <position position="238"/>
    </location>
    <ligand>
        <name>ATP</name>
        <dbReference type="ChEBI" id="CHEBI:30616"/>
    </ligand>
</feature>
<evidence type="ECO:0000256" key="5">
    <source>
        <dbReference type="ARBA" id="ARBA00022692"/>
    </source>
</evidence>
<dbReference type="Pfam" id="PF16212">
    <property type="entry name" value="PhoLip_ATPase_C"/>
    <property type="match status" value="2"/>
</dbReference>
<dbReference type="SFLD" id="SFLDS00003">
    <property type="entry name" value="Haloacid_Dehalogenase"/>
    <property type="match status" value="1"/>
</dbReference>
<feature type="binding site" evidence="17">
    <location>
        <position position="154"/>
    </location>
    <ligand>
        <name>Mg(2+)</name>
        <dbReference type="ChEBI" id="CHEBI:18420"/>
    </ligand>
</feature>
<dbReference type="EC" id="7.6.2.1" evidence="18"/>
<dbReference type="Proteomes" id="UP001626550">
    <property type="component" value="Unassembled WGS sequence"/>
</dbReference>
<evidence type="ECO:0000256" key="10">
    <source>
        <dbReference type="ARBA" id="ARBA00022967"/>
    </source>
</evidence>
<feature type="transmembrane region" description="Helical" evidence="18">
    <location>
        <begin position="20"/>
        <end position="39"/>
    </location>
</feature>
<comment type="subcellular location">
    <subcellularLocation>
        <location evidence="2">Endomembrane system</location>
        <topology evidence="2">Multi-pass membrane protein</topology>
    </subcellularLocation>
    <subcellularLocation>
        <location evidence="18">Membrane</location>
        <topology evidence="18">Multi-pass membrane protein</topology>
    </subcellularLocation>
</comment>
<dbReference type="InterPro" id="IPR044492">
    <property type="entry name" value="P_typ_ATPase_HD_dom"/>
</dbReference>
<proteinExistence type="inferred from homology"/>
<evidence type="ECO:0000313" key="21">
    <source>
        <dbReference type="Proteomes" id="UP001626550"/>
    </source>
</evidence>
<name>A0ABD2QJ50_9PLAT</name>
<evidence type="ECO:0000256" key="17">
    <source>
        <dbReference type="PIRSR" id="PIRSR606539-3"/>
    </source>
</evidence>
<keyword evidence="9 17" id="KW-0460">Magnesium</keyword>
<dbReference type="SFLD" id="SFLDG00002">
    <property type="entry name" value="C1.7:_P-type_atpase_like"/>
    <property type="match status" value="1"/>
</dbReference>
<dbReference type="SUPFAM" id="SSF81665">
    <property type="entry name" value="Calcium ATPase, transmembrane domain M"/>
    <property type="match status" value="1"/>
</dbReference>
<feature type="binding site" evidence="16">
    <location>
        <position position="333"/>
    </location>
    <ligand>
        <name>ATP</name>
        <dbReference type="ChEBI" id="CHEBI:30616"/>
    </ligand>
</feature>
<feature type="binding site" evidence="16">
    <location>
        <position position="304"/>
    </location>
    <ligand>
        <name>ATP</name>
        <dbReference type="ChEBI" id="CHEBI:30616"/>
    </ligand>
</feature>
<feature type="binding site" evidence="16">
    <location>
        <position position="524"/>
    </location>
    <ligand>
        <name>ATP</name>
        <dbReference type="ChEBI" id="CHEBI:30616"/>
    </ligand>
</feature>
<evidence type="ECO:0000256" key="2">
    <source>
        <dbReference type="ARBA" id="ARBA00004127"/>
    </source>
</evidence>
<dbReference type="GO" id="GO:0140326">
    <property type="term" value="F:ATPase-coupled intramembrane lipid transporter activity"/>
    <property type="evidence" value="ECO:0007669"/>
    <property type="project" value="UniProtKB-EC"/>
</dbReference>
<dbReference type="InterPro" id="IPR036412">
    <property type="entry name" value="HAD-like_sf"/>
</dbReference>
<evidence type="ECO:0000256" key="12">
    <source>
        <dbReference type="ARBA" id="ARBA00023055"/>
    </source>
</evidence>
<dbReference type="PANTHER" id="PTHR24092:SF5">
    <property type="entry name" value="PHOSPHOLIPID-TRANSPORTING ATPASE"/>
    <property type="match status" value="1"/>
</dbReference>
<reference evidence="20 21" key="1">
    <citation type="submission" date="2024-11" db="EMBL/GenBank/DDBJ databases">
        <title>Adaptive evolution of stress response genes in parasites aligns with host niche diversity.</title>
        <authorList>
            <person name="Hahn C."/>
            <person name="Resl P."/>
        </authorList>
    </citation>
    <scope>NUCLEOTIDE SEQUENCE [LARGE SCALE GENOMIC DNA]</scope>
    <source>
        <strain evidence="20">EGGRZ-B1_66</strain>
        <tissue evidence="20">Body</tissue>
    </source>
</reference>
<feature type="binding site" evidence="16">
    <location>
        <position position="414"/>
    </location>
    <ligand>
        <name>ATP</name>
        <dbReference type="ChEBI" id="CHEBI:30616"/>
    </ligand>
</feature>
<feature type="binding site" evidence="16">
    <location>
        <position position="495"/>
    </location>
    <ligand>
        <name>ATP</name>
        <dbReference type="ChEBI" id="CHEBI:30616"/>
    </ligand>
</feature>
<dbReference type="NCBIfam" id="TIGR01652">
    <property type="entry name" value="ATPase-Plipid"/>
    <property type="match status" value="1"/>
</dbReference>
<dbReference type="InterPro" id="IPR023214">
    <property type="entry name" value="HAD_sf"/>
</dbReference>
<dbReference type="GO" id="GO:0000287">
    <property type="term" value="F:magnesium ion binding"/>
    <property type="evidence" value="ECO:0007669"/>
    <property type="project" value="UniProtKB-UniRule"/>
</dbReference>
<dbReference type="InterPro" id="IPR032630">
    <property type="entry name" value="P_typ_ATPase_c"/>
</dbReference>
<evidence type="ECO:0000256" key="14">
    <source>
        <dbReference type="ARBA" id="ARBA00034036"/>
    </source>
</evidence>
<keyword evidence="7 16" id="KW-0547">Nucleotide-binding</keyword>
<dbReference type="InterPro" id="IPR023299">
    <property type="entry name" value="ATPase_P-typ_cyto_dom_N"/>
</dbReference>
<feature type="transmembrane region" description="Helical" evidence="18">
    <location>
        <begin position="741"/>
        <end position="762"/>
    </location>
</feature>
<dbReference type="Gene3D" id="3.40.50.1000">
    <property type="entry name" value="HAD superfamily/HAD-like"/>
    <property type="match status" value="1"/>
</dbReference>
<feature type="domain" description="P-type ATPase C-terminal" evidence="19">
    <location>
        <begin position="650"/>
        <end position="830"/>
    </location>
</feature>
<feature type="binding site" evidence="16">
    <location>
        <position position="154"/>
    </location>
    <ligand>
        <name>ATP</name>
        <dbReference type="ChEBI" id="CHEBI:30616"/>
    </ligand>
</feature>
<evidence type="ECO:0000256" key="13">
    <source>
        <dbReference type="ARBA" id="ARBA00023136"/>
    </source>
</evidence>
<feature type="domain" description="P-type ATPase C-terminal" evidence="19">
    <location>
        <begin position="548"/>
        <end position="594"/>
    </location>
</feature>
<organism evidence="20 21">
    <name type="scientific">Cichlidogyrus casuarinus</name>
    <dbReference type="NCBI Taxonomy" id="1844966"/>
    <lineage>
        <taxon>Eukaryota</taxon>
        <taxon>Metazoa</taxon>
        <taxon>Spiralia</taxon>
        <taxon>Lophotrochozoa</taxon>
        <taxon>Platyhelminthes</taxon>
        <taxon>Monogenea</taxon>
        <taxon>Monopisthocotylea</taxon>
        <taxon>Dactylogyridea</taxon>
        <taxon>Ancyrocephalidae</taxon>
        <taxon>Cichlidogyrus</taxon>
    </lineage>
</organism>
<feature type="binding site" evidence="16">
    <location>
        <position position="152"/>
    </location>
    <ligand>
        <name>ATP</name>
        <dbReference type="ChEBI" id="CHEBI:30616"/>
    </ligand>
</feature>
<evidence type="ECO:0000256" key="18">
    <source>
        <dbReference type="RuleBase" id="RU362033"/>
    </source>
</evidence>
<dbReference type="Gene3D" id="3.40.1110.10">
    <property type="entry name" value="Calcium-transporting ATPase, cytoplasmic domain N"/>
    <property type="match status" value="1"/>
</dbReference>
<evidence type="ECO:0000256" key="8">
    <source>
        <dbReference type="ARBA" id="ARBA00022840"/>
    </source>
</evidence>
<evidence type="ECO:0000313" key="20">
    <source>
        <dbReference type="EMBL" id="KAL3319475.1"/>
    </source>
</evidence>
<comment type="similarity">
    <text evidence="3 18">Belongs to the cation transport ATPase (P-type) (TC 3.A.3) family. Type IV subfamily.</text>
</comment>
<evidence type="ECO:0000259" key="19">
    <source>
        <dbReference type="Pfam" id="PF16212"/>
    </source>
</evidence>
<protein>
    <recommendedName>
        <fullName evidence="18">Phospholipid-transporting ATPase</fullName>
        <ecNumber evidence="18">7.6.2.1</ecNumber>
    </recommendedName>
</protein>
<keyword evidence="10 18" id="KW-1278">Translocase</keyword>
<keyword evidence="4" id="KW-0813">Transport</keyword>
<feature type="binding site" evidence="17">
    <location>
        <position position="152"/>
    </location>
    <ligand>
        <name>Mg(2+)</name>
        <dbReference type="ChEBI" id="CHEBI:18420"/>
    </ligand>
</feature>
<dbReference type="InterPro" id="IPR006539">
    <property type="entry name" value="P-type_ATPase_IV"/>
</dbReference>
<dbReference type="InterPro" id="IPR001757">
    <property type="entry name" value="P_typ_ATPase"/>
</dbReference>
<feature type="binding site" evidence="16">
    <location>
        <position position="501"/>
    </location>
    <ligand>
        <name>ATP</name>
        <dbReference type="ChEBI" id="CHEBI:30616"/>
    </ligand>
</feature>
<dbReference type="GO" id="GO:0012505">
    <property type="term" value="C:endomembrane system"/>
    <property type="evidence" value="ECO:0007669"/>
    <property type="project" value="UniProtKB-SubCell"/>
</dbReference>
<evidence type="ECO:0000256" key="7">
    <source>
        <dbReference type="ARBA" id="ARBA00022741"/>
    </source>
</evidence>
<dbReference type="FunFam" id="3.40.50.1000:FF:000009">
    <property type="entry name" value="Phospholipid-transporting ATPase"/>
    <property type="match status" value="1"/>
</dbReference>
<dbReference type="SUPFAM" id="SSF81660">
    <property type="entry name" value="Metal cation-transporting ATPase, ATP-binding domain N"/>
    <property type="match status" value="1"/>
</dbReference>
<dbReference type="NCBIfam" id="TIGR01494">
    <property type="entry name" value="ATPase_P-type"/>
    <property type="match status" value="2"/>
</dbReference>
<comment type="cofactor">
    <cofactor evidence="1 17">
        <name>Mg(2+)</name>
        <dbReference type="ChEBI" id="CHEBI:18420"/>
    </cofactor>
</comment>
<evidence type="ECO:0000256" key="1">
    <source>
        <dbReference type="ARBA" id="ARBA00001946"/>
    </source>
</evidence>
<feature type="binding site" evidence="16">
    <location>
        <position position="153"/>
    </location>
    <ligand>
        <name>ATP</name>
        <dbReference type="ChEBI" id="CHEBI:30616"/>
    </ligand>
</feature>
<dbReference type="GO" id="GO:0016020">
    <property type="term" value="C:membrane"/>
    <property type="evidence" value="ECO:0007669"/>
    <property type="project" value="UniProtKB-SubCell"/>
</dbReference>
<keyword evidence="12" id="KW-0445">Lipid transport</keyword>
<comment type="caution">
    <text evidence="20">The sequence shown here is derived from an EMBL/GenBank/DDBJ whole genome shotgun (WGS) entry which is preliminary data.</text>
</comment>
<evidence type="ECO:0000256" key="4">
    <source>
        <dbReference type="ARBA" id="ARBA00022448"/>
    </source>
</evidence>
<keyword evidence="13 18" id="KW-0472">Membrane</keyword>
<feature type="binding site" evidence="17">
    <location>
        <position position="525"/>
    </location>
    <ligand>
        <name>Mg(2+)</name>
        <dbReference type="ChEBI" id="CHEBI:18420"/>
    </ligand>
</feature>
<dbReference type="EMBL" id="JBJKFK010000132">
    <property type="protein sequence ID" value="KAL3319475.1"/>
    <property type="molecule type" value="Genomic_DNA"/>
</dbReference>
<dbReference type="PRINTS" id="PR00119">
    <property type="entry name" value="CATATPASE"/>
</dbReference>
<keyword evidence="11 18" id="KW-1133">Transmembrane helix</keyword>
<feature type="transmembrane region" description="Helical" evidence="18">
    <location>
        <begin position="669"/>
        <end position="689"/>
    </location>
</feature>
<comment type="catalytic activity">
    <reaction evidence="14 18">
        <text>ATP + H2O + phospholipidSide 1 = ADP + phosphate + phospholipidSide 2.</text>
        <dbReference type="EC" id="7.6.2.1"/>
    </reaction>
</comment>
<evidence type="ECO:0000256" key="3">
    <source>
        <dbReference type="ARBA" id="ARBA00008109"/>
    </source>
</evidence>
<dbReference type="GO" id="GO:0005524">
    <property type="term" value="F:ATP binding"/>
    <property type="evidence" value="ECO:0007669"/>
    <property type="project" value="UniProtKB-UniRule"/>
</dbReference>
<feature type="transmembrane region" description="Helical" evidence="18">
    <location>
        <begin position="67"/>
        <end position="86"/>
    </location>
</feature>
<dbReference type="InterPro" id="IPR018303">
    <property type="entry name" value="ATPase_P-typ_P_site"/>
</dbReference>
<evidence type="ECO:0000256" key="9">
    <source>
        <dbReference type="ARBA" id="ARBA00022842"/>
    </source>
</evidence>
<keyword evidence="5 18" id="KW-0812">Transmembrane</keyword>
<evidence type="ECO:0000256" key="6">
    <source>
        <dbReference type="ARBA" id="ARBA00022723"/>
    </source>
</evidence>
<keyword evidence="8 16" id="KW-0067">ATP-binding</keyword>
<feature type="binding site" evidence="16">
    <location>
        <position position="415"/>
    </location>
    <ligand>
        <name>ATP</name>
        <dbReference type="ChEBI" id="CHEBI:30616"/>
    </ligand>
</feature>
<accession>A0ABD2QJ50</accession>
<dbReference type="InterPro" id="IPR023298">
    <property type="entry name" value="ATPase_P-typ_TM_dom_sf"/>
</dbReference>
<feature type="binding site" evidence="16">
    <location>
        <position position="525"/>
    </location>
    <ligand>
        <name>ATP</name>
        <dbReference type="ChEBI" id="CHEBI:30616"/>
    </ligand>
</feature>
<dbReference type="AlphaFoldDB" id="A0ABD2QJ50"/>